<evidence type="ECO:0000256" key="1">
    <source>
        <dbReference type="NCBIfam" id="TIGR02228"/>
    </source>
</evidence>
<dbReference type="GO" id="GO:0006465">
    <property type="term" value="P:signal peptide processing"/>
    <property type="evidence" value="ECO:0007669"/>
    <property type="project" value="UniProtKB-UniRule"/>
</dbReference>
<dbReference type="EC" id="3.4.21.89" evidence="1"/>
<dbReference type="GO" id="GO:0009003">
    <property type="term" value="F:signal peptidase activity"/>
    <property type="evidence" value="ECO:0007669"/>
    <property type="project" value="UniProtKB-EC"/>
</dbReference>
<accession>A0A429ZGJ4</accession>
<dbReference type="NCBIfam" id="TIGR02228">
    <property type="entry name" value="sigpep_I_arch"/>
    <property type="match status" value="1"/>
</dbReference>
<keyword evidence="3" id="KW-0472">Membrane</keyword>
<keyword evidence="3" id="KW-1133">Transmembrane helix</keyword>
<evidence type="ECO:0000313" key="5">
    <source>
        <dbReference type="Proteomes" id="UP000287239"/>
    </source>
</evidence>
<keyword evidence="5" id="KW-1185">Reference proteome</keyword>
<dbReference type="GO" id="GO:0004252">
    <property type="term" value="F:serine-type endopeptidase activity"/>
    <property type="evidence" value="ECO:0007669"/>
    <property type="project" value="UniProtKB-UniRule"/>
</dbReference>
<name>A0A429ZGJ4_9ENTE</name>
<dbReference type="Gene3D" id="2.10.109.10">
    <property type="entry name" value="Umud Fragment, subunit A"/>
    <property type="match status" value="1"/>
</dbReference>
<dbReference type="PANTHER" id="PTHR10806:SF6">
    <property type="entry name" value="SIGNAL PEPTIDASE COMPLEX CATALYTIC SUBUNIT SEC11"/>
    <property type="match status" value="1"/>
</dbReference>
<evidence type="ECO:0000256" key="3">
    <source>
        <dbReference type="SAM" id="Phobius"/>
    </source>
</evidence>
<feature type="region of interest" description="Disordered" evidence="2">
    <location>
        <begin position="1"/>
        <end position="71"/>
    </location>
</feature>
<dbReference type="OrthoDB" id="1648066at2"/>
<dbReference type="GO" id="GO:0016020">
    <property type="term" value="C:membrane"/>
    <property type="evidence" value="ECO:0007669"/>
    <property type="project" value="UniProtKB-UniRule"/>
</dbReference>
<proteinExistence type="predicted"/>
<dbReference type="Proteomes" id="UP000287239">
    <property type="component" value="Unassembled WGS sequence"/>
</dbReference>
<dbReference type="InterPro" id="IPR001733">
    <property type="entry name" value="Peptidase_S26B"/>
</dbReference>
<feature type="transmembrane region" description="Helical" evidence="3">
    <location>
        <begin position="236"/>
        <end position="258"/>
    </location>
</feature>
<dbReference type="PANTHER" id="PTHR10806">
    <property type="entry name" value="SIGNAL PEPTIDASE COMPLEX CATALYTIC SUBUNIT SEC11"/>
    <property type="match status" value="1"/>
</dbReference>
<evidence type="ECO:0000313" key="4">
    <source>
        <dbReference type="EMBL" id="RST92787.1"/>
    </source>
</evidence>
<comment type="caution">
    <text evidence="4">The sequence shown here is derived from an EMBL/GenBank/DDBJ whole genome shotgun (WGS) entry which is preliminary data.</text>
</comment>
<reference evidence="4 5" key="1">
    <citation type="submission" date="2017-05" db="EMBL/GenBank/DDBJ databases">
        <title>Vagococcus spp. assemblies.</title>
        <authorList>
            <person name="Gulvik C.A."/>
        </authorList>
    </citation>
    <scope>NUCLEOTIDE SEQUENCE [LARGE SCALE GENOMIC DNA]</scope>
    <source>
        <strain evidence="4 5">NCFB 2777</strain>
    </source>
</reference>
<gene>
    <name evidence="4" type="ORF">CBF35_12760</name>
</gene>
<evidence type="ECO:0000256" key="2">
    <source>
        <dbReference type="SAM" id="MobiDB-lite"/>
    </source>
</evidence>
<dbReference type="EMBL" id="NGJU01000021">
    <property type="protein sequence ID" value="RST92787.1"/>
    <property type="molecule type" value="Genomic_DNA"/>
</dbReference>
<organism evidence="4 5">
    <name type="scientific">Vagococcus salmoninarum</name>
    <dbReference type="NCBI Taxonomy" id="2739"/>
    <lineage>
        <taxon>Bacteria</taxon>
        <taxon>Bacillati</taxon>
        <taxon>Bacillota</taxon>
        <taxon>Bacilli</taxon>
        <taxon>Lactobacillales</taxon>
        <taxon>Enterococcaceae</taxon>
        <taxon>Vagococcus</taxon>
    </lineage>
</organism>
<sequence length="278" mass="31961">MKIVRRRSGMSENERRLKSQSLNHRDKEGKSSTKRHSSKSSKRRRRRSYEGTNYLAERRPKQSYQPGNSYSEKKPKGYVKIIHGVLNLIFYFLTISILVGAILFSVSKDSNKAFFGYRFYSVLTNSMRTPKELAYKDGFSAGDIIIVQMINPAEIKKKDIITFNILTSDPKSDAVLTHRVIDIKHDIPDRDKGRYFVTKGDANTGEDTPVSEKQVVGKVVWSIPKVGVVLSYIREYFYVSIGVLVSFFALIVSLRYYFSYSPNSDPLENSGRKRKQRQ</sequence>
<feature type="compositionally biased region" description="Basic and acidic residues" evidence="2">
    <location>
        <begin position="12"/>
        <end position="31"/>
    </location>
</feature>
<keyword evidence="3" id="KW-0812">Transmembrane</keyword>
<feature type="compositionally biased region" description="Basic residues" evidence="2">
    <location>
        <begin position="32"/>
        <end position="47"/>
    </location>
</feature>
<protein>
    <recommendedName>
        <fullName evidence="1">Signal peptidase I</fullName>
        <ecNumber evidence="1">3.4.21.89</ecNumber>
    </recommendedName>
</protein>
<dbReference type="AlphaFoldDB" id="A0A429ZGJ4"/>
<feature type="transmembrane region" description="Helical" evidence="3">
    <location>
        <begin position="81"/>
        <end position="104"/>
    </location>
</feature>